<evidence type="ECO:0000256" key="8">
    <source>
        <dbReference type="ARBA" id="ARBA00048478"/>
    </source>
</evidence>
<dbReference type="CDD" id="cd02020">
    <property type="entry name" value="CMPK"/>
    <property type="match status" value="1"/>
</dbReference>
<evidence type="ECO:0000256" key="4">
    <source>
        <dbReference type="ARBA" id="ARBA00022741"/>
    </source>
</evidence>
<sequence>MVKNIIIAIDGEASSGKSTQAKKIADYFGYYYLDSGAFYRAITLFFKRNRFSSVNQIDNNDLINISLNSKYKNGKNSIYLNGEDVSKHIRSIEISENVSEFAKKKEIREHVYKHLREFSKNQSTVIDGRDIGTVVFPDANYKFFFYAKPEIRANRRFSEINKSDINYDSVLENLNYRDITDSTREIAPLKKAKDAYSVDVSDLSIDEVFEKVLNIIKK</sequence>
<dbReference type="GO" id="GO:0036431">
    <property type="term" value="F:dCMP kinase activity"/>
    <property type="evidence" value="ECO:0007669"/>
    <property type="project" value="InterPro"/>
</dbReference>
<dbReference type="GO" id="GO:0005524">
    <property type="term" value="F:ATP binding"/>
    <property type="evidence" value="ECO:0007669"/>
    <property type="project" value="UniProtKB-KW"/>
</dbReference>
<dbReference type="EC" id="2.7.4.25" evidence="2"/>
<dbReference type="InterPro" id="IPR003136">
    <property type="entry name" value="Cytidylate_kin"/>
</dbReference>
<keyword evidence="5" id="KW-0418">Kinase</keyword>
<gene>
    <name evidence="10" type="ORF">METZ01_LOCUS39107</name>
</gene>
<keyword evidence="3" id="KW-0808">Transferase</keyword>
<keyword evidence="4" id="KW-0547">Nucleotide-binding</keyword>
<dbReference type="Pfam" id="PF02224">
    <property type="entry name" value="Cytidylate_kin"/>
    <property type="match status" value="1"/>
</dbReference>
<keyword evidence="6" id="KW-0067">ATP-binding</keyword>
<dbReference type="SUPFAM" id="SSF52540">
    <property type="entry name" value="P-loop containing nucleoside triphosphate hydrolases"/>
    <property type="match status" value="1"/>
</dbReference>
<proteinExistence type="inferred from homology"/>
<evidence type="ECO:0000256" key="6">
    <source>
        <dbReference type="ARBA" id="ARBA00022840"/>
    </source>
</evidence>
<dbReference type="GO" id="GO:0006139">
    <property type="term" value="P:nucleobase-containing compound metabolic process"/>
    <property type="evidence" value="ECO:0007669"/>
    <property type="project" value="InterPro"/>
</dbReference>
<dbReference type="HAMAP" id="MF_00238">
    <property type="entry name" value="Cytidyl_kinase_type1"/>
    <property type="match status" value="1"/>
</dbReference>
<evidence type="ECO:0000256" key="3">
    <source>
        <dbReference type="ARBA" id="ARBA00022679"/>
    </source>
</evidence>
<evidence type="ECO:0000256" key="1">
    <source>
        <dbReference type="ARBA" id="ARBA00009427"/>
    </source>
</evidence>
<evidence type="ECO:0000256" key="7">
    <source>
        <dbReference type="ARBA" id="ARBA00047615"/>
    </source>
</evidence>
<protein>
    <recommendedName>
        <fullName evidence="2">(d)CMP kinase</fullName>
        <ecNumber evidence="2">2.7.4.25</ecNumber>
    </recommendedName>
</protein>
<dbReference type="AlphaFoldDB" id="A0A381R9Y5"/>
<accession>A0A381R9Y5</accession>
<dbReference type="InterPro" id="IPR011994">
    <property type="entry name" value="Cytidylate_kinase_dom"/>
</dbReference>
<evidence type="ECO:0000259" key="9">
    <source>
        <dbReference type="Pfam" id="PF02224"/>
    </source>
</evidence>
<reference evidence="10" key="1">
    <citation type="submission" date="2018-05" db="EMBL/GenBank/DDBJ databases">
        <authorList>
            <person name="Lanie J.A."/>
            <person name="Ng W.-L."/>
            <person name="Kazmierczak K.M."/>
            <person name="Andrzejewski T.M."/>
            <person name="Davidsen T.M."/>
            <person name="Wayne K.J."/>
            <person name="Tettelin H."/>
            <person name="Glass J.I."/>
            <person name="Rusch D."/>
            <person name="Podicherti R."/>
            <person name="Tsui H.-C.T."/>
            <person name="Winkler M.E."/>
        </authorList>
    </citation>
    <scope>NUCLEOTIDE SEQUENCE</scope>
</reference>
<comment type="catalytic activity">
    <reaction evidence="7">
        <text>dCMP + ATP = dCDP + ADP</text>
        <dbReference type="Rhea" id="RHEA:25094"/>
        <dbReference type="ChEBI" id="CHEBI:30616"/>
        <dbReference type="ChEBI" id="CHEBI:57566"/>
        <dbReference type="ChEBI" id="CHEBI:58593"/>
        <dbReference type="ChEBI" id="CHEBI:456216"/>
        <dbReference type="EC" id="2.7.4.25"/>
    </reaction>
</comment>
<feature type="domain" description="Cytidylate kinase" evidence="9">
    <location>
        <begin position="7"/>
        <end position="217"/>
    </location>
</feature>
<comment type="similarity">
    <text evidence="1">Belongs to the cytidylate kinase family. Type 1 subfamily.</text>
</comment>
<evidence type="ECO:0000313" key="10">
    <source>
        <dbReference type="EMBL" id="SUZ86253.1"/>
    </source>
</evidence>
<dbReference type="NCBIfam" id="TIGR00017">
    <property type="entry name" value="cmk"/>
    <property type="match status" value="1"/>
</dbReference>
<dbReference type="EMBL" id="UINC01001671">
    <property type="protein sequence ID" value="SUZ86253.1"/>
    <property type="molecule type" value="Genomic_DNA"/>
</dbReference>
<organism evidence="10">
    <name type="scientific">marine metagenome</name>
    <dbReference type="NCBI Taxonomy" id="408172"/>
    <lineage>
        <taxon>unclassified sequences</taxon>
        <taxon>metagenomes</taxon>
        <taxon>ecological metagenomes</taxon>
    </lineage>
</organism>
<comment type="catalytic activity">
    <reaction evidence="8">
        <text>CMP + ATP = CDP + ADP</text>
        <dbReference type="Rhea" id="RHEA:11600"/>
        <dbReference type="ChEBI" id="CHEBI:30616"/>
        <dbReference type="ChEBI" id="CHEBI:58069"/>
        <dbReference type="ChEBI" id="CHEBI:60377"/>
        <dbReference type="ChEBI" id="CHEBI:456216"/>
        <dbReference type="EC" id="2.7.4.25"/>
    </reaction>
</comment>
<evidence type="ECO:0000256" key="2">
    <source>
        <dbReference type="ARBA" id="ARBA00012906"/>
    </source>
</evidence>
<dbReference type="InterPro" id="IPR027417">
    <property type="entry name" value="P-loop_NTPase"/>
</dbReference>
<dbReference type="Gene3D" id="3.40.50.300">
    <property type="entry name" value="P-loop containing nucleotide triphosphate hydrolases"/>
    <property type="match status" value="1"/>
</dbReference>
<name>A0A381R9Y5_9ZZZZ</name>
<evidence type="ECO:0000256" key="5">
    <source>
        <dbReference type="ARBA" id="ARBA00022777"/>
    </source>
</evidence>